<dbReference type="GO" id="GO:0043190">
    <property type="term" value="C:ATP-binding cassette (ABC) transporter complex"/>
    <property type="evidence" value="ECO:0007669"/>
    <property type="project" value="InterPro"/>
</dbReference>
<feature type="transmembrane region" description="Helical" evidence="9">
    <location>
        <begin position="12"/>
        <end position="36"/>
    </location>
</feature>
<dbReference type="InterPro" id="IPR030922">
    <property type="entry name" value="LptF"/>
</dbReference>
<accession>A0A5C0AZ19</accession>
<dbReference type="GO" id="GO:0015920">
    <property type="term" value="P:lipopolysaccharide transport"/>
    <property type="evidence" value="ECO:0007669"/>
    <property type="project" value="TreeGrafter"/>
</dbReference>
<evidence type="ECO:0000256" key="8">
    <source>
        <dbReference type="ARBA" id="ARBA00023136"/>
    </source>
</evidence>
<evidence type="ECO:0000256" key="3">
    <source>
        <dbReference type="ARBA" id="ARBA00022448"/>
    </source>
</evidence>
<dbReference type="PANTHER" id="PTHR33529">
    <property type="entry name" value="SLR0882 PROTEIN-RELATED"/>
    <property type="match status" value="1"/>
</dbReference>
<keyword evidence="3" id="KW-0813">Transport</keyword>
<dbReference type="AlphaFoldDB" id="A0A5C0AZ19"/>
<feature type="transmembrane region" description="Helical" evidence="9">
    <location>
        <begin position="300"/>
        <end position="318"/>
    </location>
</feature>
<feature type="transmembrane region" description="Helical" evidence="9">
    <location>
        <begin position="330"/>
        <end position="351"/>
    </location>
</feature>
<dbReference type="PANTHER" id="PTHR33529:SF7">
    <property type="entry name" value="LIPOPOLYSACCHARIDE EXPORT SYSTEM PERMEASE PROTEIN LPTF"/>
    <property type="match status" value="1"/>
</dbReference>
<protein>
    <recommendedName>
        <fullName evidence="2">Lipopolysaccharide export system permease protein LptF</fullName>
    </recommendedName>
</protein>
<evidence type="ECO:0000313" key="11">
    <source>
        <dbReference type="Proteomes" id="UP000325161"/>
    </source>
</evidence>
<name>A0A5C0AZ19_9BURK</name>
<dbReference type="KEGG" id="pacr:FXN63_19060"/>
<feature type="transmembrane region" description="Helical" evidence="9">
    <location>
        <begin position="48"/>
        <end position="74"/>
    </location>
</feature>
<keyword evidence="11" id="KW-1185">Reference proteome</keyword>
<evidence type="ECO:0000256" key="4">
    <source>
        <dbReference type="ARBA" id="ARBA00022475"/>
    </source>
</evidence>
<dbReference type="InterPro" id="IPR005495">
    <property type="entry name" value="LptG/LptF_permease"/>
</dbReference>
<proteinExistence type="predicted"/>
<dbReference type="Pfam" id="PF03739">
    <property type="entry name" value="LptF_LptG"/>
    <property type="match status" value="1"/>
</dbReference>
<evidence type="ECO:0000256" key="7">
    <source>
        <dbReference type="ARBA" id="ARBA00022989"/>
    </source>
</evidence>
<dbReference type="EMBL" id="CP043046">
    <property type="protein sequence ID" value="QEI07702.1"/>
    <property type="molecule type" value="Genomic_DNA"/>
</dbReference>
<dbReference type="RefSeq" id="WP_148816749.1">
    <property type="nucleotide sequence ID" value="NZ_CP043046.1"/>
</dbReference>
<keyword evidence="6 9" id="KW-0812">Transmembrane</keyword>
<dbReference type="NCBIfam" id="TIGR04407">
    <property type="entry name" value="LptF_YjgP"/>
    <property type="match status" value="1"/>
</dbReference>
<evidence type="ECO:0000313" key="10">
    <source>
        <dbReference type="EMBL" id="QEI07702.1"/>
    </source>
</evidence>
<dbReference type="GO" id="GO:0055085">
    <property type="term" value="P:transmembrane transport"/>
    <property type="evidence" value="ECO:0007669"/>
    <property type="project" value="InterPro"/>
</dbReference>
<dbReference type="Proteomes" id="UP000325161">
    <property type="component" value="Chromosome"/>
</dbReference>
<dbReference type="OrthoDB" id="9778062at2"/>
<sequence>MSLFQRSVRNELTSHASVVFSTLVVVWLSVLLVRLLGEAAAGRIGADAVIGMATFSTINALPTIVSVTVFIAVLTTVTRNYRESEMVVWFASGISLLGWIRPVLQFAIPCGLVVAALTLGVSPWSYRQISEYRERYENRSDIAKVTPGQFGESGGTDRVFFVESANDTADRVSNVFVRAIEAGRISIITASGGRIEEMPNGDRFMVLETGNRYELTPGQPTFRIMDFERYGVRLERAHDFLLSDPSTKLRSTPDLIQNPAGRALGELLWRIGLPILAVNLALLAIPLGAVNPRLGRSGDVVIALLVALLYLNLVSLSQASVNSGRLSFSIGVWAIHAIVAGLTATLLYFRLKLPAPKRQRRSKAA</sequence>
<feature type="transmembrane region" description="Helical" evidence="9">
    <location>
        <begin position="267"/>
        <end position="288"/>
    </location>
</feature>
<organism evidence="10 11">
    <name type="scientific">Pigmentiphaga aceris</name>
    <dbReference type="NCBI Taxonomy" id="1940612"/>
    <lineage>
        <taxon>Bacteria</taxon>
        <taxon>Pseudomonadati</taxon>
        <taxon>Pseudomonadota</taxon>
        <taxon>Betaproteobacteria</taxon>
        <taxon>Burkholderiales</taxon>
        <taxon>Alcaligenaceae</taxon>
        <taxon>Pigmentiphaga</taxon>
    </lineage>
</organism>
<keyword evidence="7 9" id="KW-1133">Transmembrane helix</keyword>
<keyword evidence="8 9" id="KW-0472">Membrane</keyword>
<evidence type="ECO:0000256" key="9">
    <source>
        <dbReference type="SAM" id="Phobius"/>
    </source>
</evidence>
<keyword evidence="4" id="KW-1003">Cell membrane</keyword>
<evidence type="ECO:0000256" key="2">
    <source>
        <dbReference type="ARBA" id="ARBA00014213"/>
    </source>
</evidence>
<evidence type="ECO:0000256" key="1">
    <source>
        <dbReference type="ARBA" id="ARBA00004429"/>
    </source>
</evidence>
<evidence type="ECO:0000256" key="6">
    <source>
        <dbReference type="ARBA" id="ARBA00022692"/>
    </source>
</evidence>
<gene>
    <name evidence="10" type="primary">lptF</name>
    <name evidence="10" type="ORF">FXN63_19060</name>
</gene>
<keyword evidence="5" id="KW-0997">Cell inner membrane</keyword>
<evidence type="ECO:0000256" key="5">
    <source>
        <dbReference type="ARBA" id="ARBA00022519"/>
    </source>
</evidence>
<reference evidence="10 11" key="1">
    <citation type="submission" date="2019-08" db="EMBL/GenBank/DDBJ databases">
        <title>Amphibian skin-associated Pigmentiphaga: genome sequence and occurrence across geography and hosts.</title>
        <authorList>
            <person name="Bletz M.C."/>
            <person name="Bunk B."/>
            <person name="Sproeer C."/>
            <person name="Biwer P."/>
            <person name="Reiter S."/>
            <person name="Rabemananjara F.C.E."/>
            <person name="Schulz S."/>
            <person name="Overmann J."/>
            <person name="Vences M."/>
        </authorList>
    </citation>
    <scope>NUCLEOTIDE SEQUENCE [LARGE SCALE GENOMIC DNA]</scope>
    <source>
        <strain evidence="10 11">Mada1488</strain>
    </source>
</reference>
<comment type="subcellular location">
    <subcellularLocation>
        <location evidence="1">Cell inner membrane</location>
        <topology evidence="1">Multi-pass membrane protein</topology>
    </subcellularLocation>
</comment>